<proteinExistence type="predicted"/>
<reference evidence="1" key="1">
    <citation type="journal article" date="2023" name="G3 (Bethesda)">
        <title>Whole genome assemblies of Zophobas morio and Tenebrio molitor.</title>
        <authorList>
            <person name="Kaur S."/>
            <person name="Stinson S.A."/>
            <person name="diCenzo G.C."/>
        </authorList>
    </citation>
    <scope>NUCLEOTIDE SEQUENCE</scope>
    <source>
        <strain evidence="1">QUZm001</strain>
    </source>
</reference>
<name>A0AA38IPC3_9CUCU</name>
<comment type="caution">
    <text evidence="1">The sequence shown here is derived from an EMBL/GenBank/DDBJ whole genome shotgun (WGS) entry which is preliminary data.</text>
</comment>
<dbReference type="EMBL" id="JALNTZ010000003">
    <property type="protein sequence ID" value="KAJ3657702.1"/>
    <property type="molecule type" value="Genomic_DNA"/>
</dbReference>
<accession>A0AA38IPC3</accession>
<dbReference type="AlphaFoldDB" id="A0AA38IPC3"/>
<protein>
    <submittedName>
        <fullName evidence="1">Uncharacterized protein</fullName>
    </submittedName>
</protein>
<dbReference type="Proteomes" id="UP001168821">
    <property type="component" value="Unassembled WGS sequence"/>
</dbReference>
<evidence type="ECO:0000313" key="2">
    <source>
        <dbReference type="Proteomes" id="UP001168821"/>
    </source>
</evidence>
<organism evidence="1 2">
    <name type="scientific">Zophobas morio</name>
    <dbReference type="NCBI Taxonomy" id="2755281"/>
    <lineage>
        <taxon>Eukaryota</taxon>
        <taxon>Metazoa</taxon>
        <taxon>Ecdysozoa</taxon>
        <taxon>Arthropoda</taxon>
        <taxon>Hexapoda</taxon>
        <taxon>Insecta</taxon>
        <taxon>Pterygota</taxon>
        <taxon>Neoptera</taxon>
        <taxon>Endopterygota</taxon>
        <taxon>Coleoptera</taxon>
        <taxon>Polyphaga</taxon>
        <taxon>Cucujiformia</taxon>
        <taxon>Tenebrionidae</taxon>
        <taxon>Zophobas</taxon>
    </lineage>
</organism>
<sequence>MVREKFRSSRFGTTSRTIRILNASSSFGLVTLMFSPKLLHSSRCWLQRAFATLSQTSQSSDITVSTPVYYCNNRLAGGWEMDTLIKYMSHVWRSATFDRMLITRCFFIFEDDSTRFGY</sequence>
<gene>
    <name evidence="1" type="ORF">Zmor_009487</name>
</gene>
<keyword evidence="2" id="KW-1185">Reference proteome</keyword>
<evidence type="ECO:0000313" key="1">
    <source>
        <dbReference type="EMBL" id="KAJ3657702.1"/>
    </source>
</evidence>